<dbReference type="GO" id="GO:0009055">
    <property type="term" value="F:electron transfer activity"/>
    <property type="evidence" value="ECO:0007669"/>
    <property type="project" value="InterPro"/>
</dbReference>
<dbReference type="InterPro" id="IPR004852">
    <property type="entry name" value="Di-haem_cyt_c_peroxidsae"/>
</dbReference>
<dbReference type="InterPro" id="IPR051395">
    <property type="entry name" value="Cytochrome_c_Peroxidase/MauG"/>
</dbReference>
<evidence type="ECO:0000256" key="5">
    <source>
        <dbReference type="ARBA" id="ARBA00023004"/>
    </source>
</evidence>
<evidence type="ECO:0000259" key="8">
    <source>
        <dbReference type="PROSITE" id="PS51007"/>
    </source>
</evidence>
<dbReference type="Pfam" id="PF03150">
    <property type="entry name" value="CCP_MauG"/>
    <property type="match status" value="1"/>
</dbReference>
<gene>
    <name evidence="9" type="ordered locus">Hoch_3799</name>
</gene>
<keyword evidence="5 6" id="KW-0408">Iron</keyword>
<dbReference type="EMBL" id="CP001804">
    <property type="protein sequence ID" value="ACY16299.1"/>
    <property type="molecule type" value="Genomic_DNA"/>
</dbReference>
<dbReference type="AlphaFoldDB" id="D0LYE9"/>
<keyword evidence="3 6" id="KW-0479">Metal-binding</keyword>
<dbReference type="GO" id="GO:0046872">
    <property type="term" value="F:metal ion binding"/>
    <property type="evidence" value="ECO:0007669"/>
    <property type="project" value="UniProtKB-KW"/>
</dbReference>
<sequence length="427" mass="45588">MSVRVPGFAIAGALLSALLSALLIGACGAESNPQAPGAGGVDAAADMDGDTLAREGWRIPESFPRPQVPEDNPMSAAKVVLGQHLFYDQRLSGNGTQSCASCHRQELAFADGERTPTGSTGEVLHRNAPGLGNAAYYATLTWTSPALLELESQILIPLFGETPVEMGATGHEDEILARLRAEPAYAPLFAAAYPEDGDAYTWGNIVRALAAFVRSMLTGDAPIDEYVHKGNSDGVSDSVKRGLDLFLSERLECHHCHGGFNLTTATKYEGTAFIELSFANVGLYNLDEQGRYPEGNEGLWTFTGDPGDMGKFRAPSLRNVALTAPYMHDGSIATLDEVIDHYERGGRLIEDGPLAGDGLDNPNRSGFLHGFELTQQERADLIAFLESLTDEAFLADPRFSDPWPAPAAAAEAEPYAAALSSIEETTP</sequence>
<name>D0LYE9_HALO1</name>
<dbReference type="SUPFAM" id="SSF46626">
    <property type="entry name" value="Cytochrome c"/>
    <property type="match status" value="2"/>
</dbReference>
<keyword evidence="2 6" id="KW-0349">Heme</keyword>
<protein>
    <submittedName>
        <fullName evidence="9">Cytochrome-c peroxidase</fullName>
        <ecNumber evidence="9">1.11.1.5</ecNumber>
    </submittedName>
</protein>
<evidence type="ECO:0000256" key="4">
    <source>
        <dbReference type="ARBA" id="ARBA00023002"/>
    </source>
</evidence>
<dbReference type="PANTHER" id="PTHR30600:SF14">
    <property type="entry name" value="CYTOCHROME C PEROXIDASE"/>
    <property type="match status" value="1"/>
</dbReference>
<dbReference type="STRING" id="502025.Hoch_3799"/>
<evidence type="ECO:0000313" key="9">
    <source>
        <dbReference type="EMBL" id="ACY16299.1"/>
    </source>
</evidence>
<dbReference type="RefSeq" id="WP_012828898.1">
    <property type="nucleotide sequence ID" value="NC_013440.1"/>
</dbReference>
<dbReference type="Gene3D" id="1.10.760.10">
    <property type="entry name" value="Cytochrome c-like domain"/>
    <property type="match status" value="2"/>
</dbReference>
<dbReference type="NCBIfam" id="TIGR04039">
    <property type="entry name" value="MXAN_0977_Heme2"/>
    <property type="match status" value="1"/>
</dbReference>
<evidence type="ECO:0000313" key="10">
    <source>
        <dbReference type="Proteomes" id="UP000001880"/>
    </source>
</evidence>
<accession>D0LYE9</accession>
<feature type="signal peptide" evidence="7">
    <location>
        <begin position="1"/>
        <end position="29"/>
    </location>
</feature>
<organism evidence="9 10">
    <name type="scientific">Haliangium ochraceum (strain DSM 14365 / JCM 11303 / SMP-2)</name>
    <dbReference type="NCBI Taxonomy" id="502025"/>
    <lineage>
        <taxon>Bacteria</taxon>
        <taxon>Pseudomonadati</taxon>
        <taxon>Myxococcota</taxon>
        <taxon>Polyangia</taxon>
        <taxon>Haliangiales</taxon>
        <taxon>Kofleriaceae</taxon>
        <taxon>Haliangium</taxon>
    </lineage>
</organism>
<keyword evidence="7" id="KW-0732">Signal</keyword>
<dbReference type="GO" id="GO:0020037">
    <property type="term" value="F:heme binding"/>
    <property type="evidence" value="ECO:0007669"/>
    <property type="project" value="InterPro"/>
</dbReference>
<evidence type="ECO:0000256" key="2">
    <source>
        <dbReference type="ARBA" id="ARBA00022617"/>
    </source>
</evidence>
<keyword evidence="10" id="KW-1185">Reference proteome</keyword>
<dbReference type="GO" id="GO:0004130">
    <property type="term" value="F:cytochrome-c peroxidase activity"/>
    <property type="evidence" value="ECO:0007669"/>
    <property type="project" value="UniProtKB-EC"/>
</dbReference>
<feature type="chain" id="PRO_5003011775" evidence="7">
    <location>
        <begin position="30"/>
        <end position="427"/>
    </location>
</feature>
<keyword evidence="4 9" id="KW-0560">Oxidoreductase</keyword>
<reference evidence="9 10" key="1">
    <citation type="journal article" date="2010" name="Stand. Genomic Sci.">
        <title>Complete genome sequence of Haliangium ochraceum type strain (SMP-2).</title>
        <authorList>
            <consortium name="US DOE Joint Genome Institute (JGI-PGF)"/>
            <person name="Ivanova N."/>
            <person name="Daum C."/>
            <person name="Lang E."/>
            <person name="Abt B."/>
            <person name="Kopitz M."/>
            <person name="Saunders E."/>
            <person name="Lapidus A."/>
            <person name="Lucas S."/>
            <person name="Glavina Del Rio T."/>
            <person name="Nolan M."/>
            <person name="Tice H."/>
            <person name="Copeland A."/>
            <person name="Cheng J.F."/>
            <person name="Chen F."/>
            <person name="Bruce D."/>
            <person name="Goodwin L."/>
            <person name="Pitluck S."/>
            <person name="Mavromatis K."/>
            <person name="Pati A."/>
            <person name="Mikhailova N."/>
            <person name="Chen A."/>
            <person name="Palaniappan K."/>
            <person name="Land M."/>
            <person name="Hauser L."/>
            <person name="Chang Y.J."/>
            <person name="Jeffries C.D."/>
            <person name="Detter J.C."/>
            <person name="Brettin T."/>
            <person name="Rohde M."/>
            <person name="Goker M."/>
            <person name="Bristow J."/>
            <person name="Markowitz V."/>
            <person name="Eisen J.A."/>
            <person name="Hugenholtz P."/>
            <person name="Kyrpides N.C."/>
            <person name="Klenk H.P."/>
        </authorList>
    </citation>
    <scope>NUCLEOTIDE SEQUENCE [LARGE SCALE GENOMIC DNA]</scope>
    <source>
        <strain evidence="10">DSM 14365 / CIP 107738 / JCM 11303 / AJ 13395 / SMP-2</strain>
    </source>
</reference>
<keyword evidence="9" id="KW-0575">Peroxidase</keyword>
<dbReference type="InterPro" id="IPR009056">
    <property type="entry name" value="Cyt_c-like_dom"/>
</dbReference>
<proteinExistence type="predicted"/>
<dbReference type="PROSITE" id="PS51007">
    <property type="entry name" value="CYTC"/>
    <property type="match status" value="1"/>
</dbReference>
<feature type="domain" description="Cytochrome c" evidence="8">
    <location>
        <begin position="237"/>
        <end position="389"/>
    </location>
</feature>
<dbReference type="GO" id="GO:0030313">
    <property type="term" value="C:cell envelope"/>
    <property type="evidence" value="ECO:0007669"/>
    <property type="project" value="UniProtKB-SubCell"/>
</dbReference>
<comment type="subcellular location">
    <subcellularLocation>
        <location evidence="1">Cell envelope</location>
    </subcellularLocation>
</comment>
<dbReference type="eggNOG" id="COG1858">
    <property type="taxonomic scope" value="Bacteria"/>
</dbReference>
<evidence type="ECO:0000256" key="3">
    <source>
        <dbReference type="ARBA" id="ARBA00022723"/>
    </source>
</evidence>
<dbReference type="InterPro" id="IPR023929">
    <property type="entry name" value="MbnH-like"/>
</dbReference>
<evidence type="ECO:0000256" key="1">
    <source>
        <dbReference type="ARBA" id="ARBA00004196"/>
    </source>
</evidence>
<evidence type="ECO:0000256" key="7">
    <source>
        <dbReference type="SAM" id="SignalP"/>
    </source>
</evidence>
<dbReference type="HOGENOM" id="CLU_034652_3_1_7"/>
<dbReference type="KEGG" id="hoh:Hoch_3799"/>
<dbReference type="PROSITE" id="PS51257">
    <property type="entry name" value="PROKAR_LIPOPROTEIN"/>
    <property type="match status" value="1"/>
</dbReference>
<dbReference type="EC" id="1.11.1.5" evidence="9"/>
<dbReference type="Proteomes" id="UP000001880">
    <property type="component" value="Chromosome"/>
</dbReference>
<dbReference type="PANTHER" id="PTHR30600">
    <property type="entry name" value="CYTOCHROME C PEROXIDASE-RELATED"/>
    <property type="match status" value="1"/>
</dbReference>
<evidence type="ECO:0000256" key="6">
    <source>
        <dbReference type="PROSITE-ProRule" id="PRU00433"/>
    </source>
</evidence>
<dbReference type="InterPro" id="IPR036909">
    <property type="entry name" value="Cyt_c-like_dom_sf"/>
</dbReference>